<feature type="domain" description="Tetratrico peptide repeat group 5" evidence="3">
    <location>
        <begin position="39"/>
        <end position="152"/>
    </location>
</feature>
<keyword evidence="2" id="KW-0802">TPR repeat</keyword>
<sequence length="157" mass="17152">MRDEALARVAELNRAGKLEEAHAALLEVSAAYPDDPDVARETAYAHDRLGLESEAVPYYEKALELRADDRLGVFTGFGSTLRVLGRYDEALEMLERGLGEFPGDPALRAFRAMALHNKGAHREAVSSLLKLVSEGEQAGGYGRALAYYADNLDLVVD</sequence>
<reference evidence="4 5" key="1">
    <citation type="submission" date="2020-08" db="EMBL/GenBank/DDBJ databases">
        <title>Genomic Encyclopedia of Type Strains, Phase IV (KMG-IV): sequencing the most valuable type-strain genomes for metagenomic binning, comparative biology and taxonomic classification.</title>
        <authorList>
            <person name="Goeker M."/>
        </authorList>
    </citation>
    <scope>NUCLEOTIDE SEQUENCE [LARGE SCALE GENOMIC DNA]</scope>
    <source>
        <strain evidence="4 5">DSM 45385</strain>
    </source>
</reference>
<evidence type="ECO:0000313" key="5">
    <source>
        <dbReference type="Proteomes" id="UP000568380"/>
    </source>
</evidence>
<comment type="caution">
    <text evidence="4">The sequence shown here is derived from an EMBL/GenBank/DDBJ whole genome shotgun (WGS) entry which is preliminary data.</text>
</comment>
<dbReference type="PANTHER" id="PTHR45586">
    <property type="entry name" value="TPR REPEAT-CONTAINING PROTEIN PA4667"/>
    <property type="match status" value="1"/>
</dbReference>
<dbReference type="AlphaFoldDB" id="A0A7W8EF52"/>
<name>A0A7W8EF52_9ACTN</name>
<evidence type="ECO:0000313" key="4">
    <source>
        <dbReference type="EMBL" id="MBB5076107.1"/>
    </source>
</evidence>
<dbReference type="EMBL" id="JACHIN010000001">
    <property type="protein sequence ID" value="MBB5076107.1"/>
    <property type="molecule type" value="Genomic_DNA"/>
</dbReference>
<dbReference type="SUPFAM" id="SSF48452">
    <property type="entry name" value="TPR-like"/>
    <property type="match status" value="1"/>
</dbReference>
<keyword evidence="1" id="KW-0677">Repeat</keyword>
<dbReference type="InterPro" id="IPR019734">
    <property type="entry name" value="TPR_rpt"/>
</dbReference>
<evidence type="ECO:0000256" key="1">
    <source>
        <dbReference type="ARBA" id="ARBA00022737"/>
    </source>
</evidence>
<dbReference type="Pfam" id="PF12688">
    <property type="entry name" value="TPR_5"/>
    <property type="match status" value="1"/>
</dbReference>
<dbReference type="PANTHER" id="PTHR45586:SF1">
    <property type="entry name" value="LIPOPOLYSACCHARIDE ASSEMBLY PROTEIN B"/>
    <property type="match status" value="1"/>
</dbReference>
<gene>
    <name evidence="4" type="ORF">HNR40_001553</name>
</gene>
<proteinExistence type="predicted"/>
<dbReference type="RefSeq" id="WP_184959239.1">
    <property type="nucleotide sequence ID" value="NZ_JACHIN010000001.1"/>
</dbReference>
<accession>A0A7W8EF52</accession>
<evidence type="ECO:0000256" key="2">
    <source>
        <dbReference type="ARBA" id="ARBA00022803"/>
    </source>
</evidence>
<protein>
    <submittedName>
        <fullName evidence="4">Tetratricopeptide (TPR) repeat protein</fullName>
    </submittedName>
</protein>
<keyword evidence="5" id="KW-1185">Reference proteome</keyword>
<dbReference type="InterPro" id="IPR041656">
    <property type="entry name" value="TPR_5"/>
</dbReference>
<organism evidence="4 5">
    <name type="scientific">Nonomuraea endophytica</name>
    <dbReference type="NCBI Taxonomy" id="714136"/>
    <lineage>
        <taxon>Bacteria</taxon>
        <taxon>Bacillati</taxon>
        <taxon>Actinomycetota</taxon>
        <taxon>Actinomycetes</taxon>
        <taxon>Streptosporangiales</taxon>
        <taxon>Streptosporangiaceae</taxon>
        <taxon>Nonomuraea</taxon>
    </lineage>
</organism>
<dbReference type="Proteomes" id="UP000568380">
    <property type="component" value="Unassembled WGS sequence"/>
</dbReference>
<dbReference type="Gene3D" id="1.25.40.10">
    <property type="entry name" value="Tetratricopeptide repeat domain"/>
    <property type="match status" value="1"/>
</dbReference>
<evidence type="ECO:0000259" key="3">
    <source>
        <dbReference type="Pfam" id="PF12688"/>
    </source>
</evidence>
<dbReference type="SMART" id="SM00028">
    <property type="entry name" value="TPR"/>
    <property type="match status" value="2"/>
</dbReference>
<dbReference type="InterPro" id="IPR051012">
    <property type="entry name" value="CellSynth/LPSAsmb/PSIAsmb"/>
</dbReference>
<dbReference type="InterPro" id="IPR011990">
    <property type="entry name" value="TPR-like_helical_dom_sf"/>
</dbReference>